<organism evidence="1">
    <name type="scientific">metagenome</name>
    <dbReference type="NCBI Taxonomy" id="256318"/>
    <lineage>
        <taxon>unclassified sequences</taxon>
        <taxon>metagenomes</taxon>
    </lineage>
</organism>
<dbReference type="EMBL" id="UIDG01000056">
    <property type="protein sequence ID" value="SUS04801.1"/>
    <property type="molecule type" value="Genomic_DNA"/>
</dbReference>
<evidence type="ECO:0000313" key="1">
    <source>
        <dbReference type="EMBL" id="SUS04801.1"/>
    </source>
</evidence>
<evidence type="ECO:0008006" key="2">
    <source>
        <dbReference type="Google" id="ProtNLM"/>
    </source>
</evidence>
<reference evidence="1" key="1">
    <citation type="submission" date="2018-07" db="EMBL/GenBank/DDBJ databases">
        <authorList>
            <person name="Quirk P.G."/>
            <person name="Krulwich T.A."/>
        </authorList>
    </citation>
    <scope>NUCLEOTIDE SEQUENCE</scope>
</reference>
<dbReference type="AlphaFoldDB" id="A0A380TAB9"/>
<name>A0A380TAB9_9ZZZZ</name>
<proteinExistence type="predicted"/>
<protein>
    <recommendedName>
        <fullName evidence="2">Transporter</fullName>
    </recommendedName>
</protein>
<gene>
    <name evidence="1" type="ORF">DF3PB_1490004</name>
</gene>
<sequence>MRSLTASMSAGWFCLFCVQAAIADDNLVAQSTSGTNAAPASPSPMMMMMMMPAIPPIGIGGGRVIKPGQLMLSYRYMLSQKNQLTKGDDNLSTTKVATMRNHFAGRPGQPATYRSAPENMTMQVHGFGAQVGITDDLSAMIGIPYVIKERTAVTFQGPSGTTKLGTFENETSGIGDIAVSGLYKLYDDPVHHLHLMAGLSFPTGSIREDGKTLAPNGTTSRRRLAYGLQLGSGTYGLLPGLTYWGASGDWNWGIQAQGQINLGENDEGYTFGDRAYVSAWGGYTLGYGFTASLRLSQEYLGDVDGNDNSITGASPTSDPNNYGGWKTLASFGLDYRVPDGLLKGVTPGIEFTVPLYQDLNGPQLEDAWTLFVGVRKVFTF</sequence>
<accession>A0A380TAB9</accession>